<dbReference type="OMA" id="EARFPNN"/>
<evidence type="ECO:0000256" key="10">
    <source>
        <dbReference type="RuleBase" id="RU362132"/>
    </source>
</evidence>
<dbReference type="InterPro" id="IPR012110">
    <property type="entry name" value="PDC/IPDC-like"/>
</dbReference>
<dbReference type="InterPro" id="IPR029035">
    <property type="entry name" value="DHS-like_NAD/FAD-binding_dom"/>
</dbReference>
<dbReference type="PANTHER" id="PTHR43452">
    <property type="entry name" value="PYRUVATE DECARBOXYLASE"/>
    <property type="match status" value="1"/>
</dbReference>
<feature type="domain" description="Thiamine pyrophosphate enzyme central" evidence="11">
    <location>
        <begin position="203"/>
        <end position="302"/>
    </location>
</feature>
<comment type="cofactor">
    <cofactor evidence="9">
        <name>Mg(2+)</name>
        <dbReference type="ChEBI" id="CHEBI:18420"/>
    </cofactor>
    <text evidence="9">Binds 1 Mg(2+) per subunit.</text>
</comment>
<sequence>MLVGQYIVQRLAQLGVKHVFGLPGDYNMQFLDMIEDENKLKWVGCANELNASYAVDGYARSTGLPGALVTTFGVGELSALNGIAGAYTEKLPVIHIVGMPTSSSQAHHVWMHHTLGGNKYKAYFEMSQNITCDSDIIGWTQRDLDNAPYVIDRLLVSMLREKLPVYLGVPLDVFEMEVSDANLSTPIEVQRPEVSDEKRDYTVQEIMRHVQAASCPMVLIDGCVSRHGVTKLAYDFVKSTGFPVVVAPMGKSLFPEDDPQYLGEYAGHGSFKELMDAMDKVDLLITLGSFDSDMNTGKFTYRTPMCHTIAIHSRCCVVGYGEFSGIGFEDVLPALSEQLKGERDQRLSLTKELKSSVEHRVELPDATFVSQDYLWTRLSSFLRPDDHIVADMGTSCFGSVHTTLPEGAHYYQQILYGSIGWSVGSTLGVLCGAEAKGKGRVILFVGDGSLMLTMQEISTMMKYGLKPIIFVLNNDGYEVERKIHGPNRSYNNIPPLDYSLLLDYMYCSKDVRAPMKAVESKEVRDEAQHSHRNDLESFKKYYHKVETRKDLDALFNDSSFQNVDGIHLVELFLRRGDAPDMLVKFTHEKLP</sequence>
<dbReference type="Gene3D" id="3.40.50.970">
    <property type="match status" value="2"/>
</dbReference>
<keyword evidence="6 9" id="KW-0460">Magnesium</keyword>
<dbReference type="InterPro" id="IPR012000">
    <property type="entry name" value="Thiamin_PyroP_enz_cen_dom"/>
</dbReference>
<dbReference type="InterPro" id="IPR047214">
    <property type="entry name" value="TPP_PDC_IPDC"/>
</dbReference>
<dbReference type="CDD" id="cd02005">
    <property type="entry name" value="TPP_PDC_IPDC"/>
    <property type="match status" value="1"/>
</dbReference>
<dbReference type="SUPFAM" id="SSF52518">
    <property type="entry name" value="Thiamin diphosphate-binding fold (THDP-binding)"/>
    <property type="match status" value="2"/>
</dbReference>
<dbReference type="FunCoup" id="A8PTD8">
    <property type="interactions" value="88"/>
</dbReference>
<evidence type="ECO:0000256" key="9">
    <source>
        <dbReference type="PIRSR" id="PIRSR036565-2"/>
    </source>
</evidence>
<evidence type="ECO:0000256" key="7">
    <source>
        <dbReference type="ARBA" id="ARBA00023052"/>
    </source>
</evidence>
<feature type="binding site" evidence="9">
    <location>
        <position position="474"/>
    </location>
    <ligand>
        <name>Mg(2+)</name>
        <dbReference type="ChEBI" id="CHEBI:18420"/>
    </ligand>
</feature>
<dbReference type="InterPro" id="IPR012001">
    <property type="entry name" value="Thiamin_PyroP_enz_TPP-bd_dom"/>
</dbReference>
<comment type="cofactor">
    <cofactor evidence="1">
        <name>thiamine diphosphate</name>
        <dbReference type="ChEBI" id="CHEBI:58937"/>
    </cofactor>
</comment>
<dbReference type="VEuPathDB" id="FungiDB:MGL_0408"/>
<dbReference type="GO" id="GO:0030976">
    <property type="term" value="F:thiamine pyrophosphate binding"/>
    <property type="evidence" value="ECO:0007669"/>
    <property type="project" value="InterPro"/>
</dbReference>
<dbReference type="Pfam" id="PF02776">
    <property type="entry name" value="TPP_enzyme_N"/>
    <property type="match status" value="1"/>
</dbReference>
<keyword evidence="15" id="KW-1185">Reference proteome</keyword>
<keyword evidence="8" id="KW-0456">Lyase</keyword>
<dbReference type="GO" id="GO:0005829">
    <property type="term" value="C:cytosol"/>
    <property type="evidence" value="ECO:0007669"/>
    <property type="project" value="TreeGrafter"/>
</dbReference>
<comment type="similarity">
    <text evidence="3 10">Belongs to the TPP enzyme family.</text>
</comment>
<dbReference type="GO" id="GO:0005634">
    <property type="term" value="C:nucleus"/>
    <property type="evidence" value="ECO:0007669"/>
    <property type="project" value="TreeGrafter"/>
</dbReference>
<evidence type="ECO:0000259" key="12">
    <source>
        <dbReference type="Pfam" id="PF02775"/>
    </source>
</evidence>
<dbReference type="GO" id="GO:0005739">
    <property type="term" value="C:mitochondrion"/>
    <property type="evidence" value="ECO:0007669"/>
    <property type="project" value="UniProtKB-SubCell"/>
</dbReference>
<dbReference type="KEGG" id="mgl:MGL_0408"/>
<feature type="domain" description="Thiamine pyrophosphate enzyme N-terminal TPP-binding" evidence="13">
    <location>
        <begin position="3"/>
        <end position="109"/>
    </location>
</feature>
<evidence type="ECO:0000256" key="3">
    <source>
        <dbReference type="ARBA" id="ARBA00007812"/>
    </source>
</evidence>
<accession>A8PTD8</accession>
<protein>
    <recommendedName>
        <fullName evidence="16">Pyruvate decarboxylase</fullName>
    </recommendedName>
</protein>
<name>A8PTD8_MALGO</name>
<feature type="binding site" evidence="9">
    <location>
        <position position="447"/>
    </location>
    <ligand>
        <name>Mg(2+)</name>
        <dbReference type="ChEBI" id="CHEBI:18420"/>
    </ligand>
</feature>
<dbReference type="Gene3D" id="3.40.50.1220">
    <property type="entry name" value="TPP-binding domain"/>
    <property type="match status" value="1"/>
</dbReference>
<evidence type="ECO:0000256" key="1">
    <source>
        <dbReference type="ARBA" id="ARBA00001964"/>
    </source>
</evidence>
<dbReference type="FunFam" id="3.40.50.970:FF:000019">
    <property type="entry name" value="Pyruvate decarboxylase isozyme"/>
    <property type="match status" value="1"/>
</dbReference>
<evidence type="ECO:0008006" key="16">
    <source>
        <dbReference type="Google" id="ProtNLM"/>
    </source>
</evidence>
<feature type="domain" description="Thiamine pyrophosphate enzyme TPP-binding" evidence="12">
    <location>
        <begin position="393"/>
        <end position="487"/>
    </location>
</feature>
<evidence type="ECO:0000313" key="14">
    <source>
        <dbReference type="EMBL" id="EDP45419.1"/>
    </source>
</evidence>
<dbReference type="PANTHER" id="PTHR43452:SF30">
    <property type="entry name" value="PYRUVATE DECARBOXYLASE ISOZYME 1-RELATED"/>
    <property type="match status" value="1"/>
</dbReference>
<dbReference type="PIRSF" id="PIRSF036565">
    <property type="entry name" value="Pyruvt_ip_decrb"/>
    <property type="match status" value="1"/>
</dbReference>
<feature type="binding site" evidence="9">
    <location>
        <position position="476"/>
    </location>
    <ligand>
        <name>Mg(2+)</name>
        <dbReference type="ChEBI" id="CHEBI:18420"/>
    </ligand>
</feature>
<evidence type="ECO:0000256" key="8">
    <source>
        <dbReference type="ARBA" id="ARBA00023239"/>
    </source>
</evidence>
<dbReference type="OrthoDB" id="3970464at2759"/>
<evidence type="ECO:0000259" key="13">
    <source>
        <dbReference type="Pfam" id="PF02776"/>
    </source>
</evidence>
<dbReference type="InterPro" id="IPR029061">
    <property type="entry name" value="THDP-binding"/>
</dbReference>
<proteinExistence type="inferred from homology"/>
<dbReference type="CDD" id="cd07038">
    <property type="entry name" value="TPP_PYR_PDC_IPDC_like"/>
    <property type="match status" value="1"/>
</dbReference>
<evidence type="ECO:0000259" key="11">
    <source>
        <dbReference type="Pfam" id="PF00205"/>
    </source>
</evidence>
<dbReference type="GO" id="GO:0000949">
    <property type="term" value="P:aromatic amino acid family catabolic process to alcohol via Ehrlich pathway"/>
    <property type="evidence" value="ECO:0007669"/>
    <property type="project" value="TreeGrafter"/>
</dbReference>
<dbReference type="GO" id="GO:0004737">
    <property type="term" value="F:pyruvate decarboxylase activity"/>
    <property type="evidence" value="ECO:0007669"/>
    <property type="project" value="TreeGrafter"/>
</dbReference>
<dbReference type="EMBL" id="AAYY01000001">
    <property type="protein sequence ID" value="EDP45419.1"/>
    <property type="molecule type" value="Genomic_DNA"/>
</dbReference>
<comment type="subcellular location">
    <subcellularLocation>
        <location evidence="2">Mitochondrion</location>
    </subcellularLocation>
</comment>
<keyword evidence="4 9" id="KW-0479">Metal-binding</keyword>
<keyword evidence="7 10" id="KW-0786">Thiamine pyrophosphate</keyword>
<dbReference type="InterPro" id="IPR011766">
    <property type="entry name" value="TPP_enzyme_TPP-bd"/>
</dbReference>
<dbReference type="RefSeq" id="XP_001732633.1">
    <property type="nucleotide sequence ID" value="XM_001732581.1"/>
</dbReference>
<evidence type="ECO:0000313" key="15">
    <source>
        <dbReference type="Proteomes" id="UP000008837"/>
    </source>
</evidence>
<organism evidence="14 15">
    <name type="scientific">Malassezia globosa (strain ATCC MYA-4612 / CBS 7966)</name>
    <name type="common">Dandruff-associated fungus</name>
    <dbReference type="NCBI Taxonomy" id="425265"/>
    <lineage>
        <taxon>Eukaryota</taxon>
        <taxon>Fungi</taxon>
        <taxon>Dikarya</taxon>
        <taxon>Basidiomycota</taxon>
        <taxon>Ustilaginomycotina</taxon>
        <taxon>Malasseziomycetes</taxon>
        <taxon>Malasseziales</taxon>
        <taxon>Malasseziaceae</taxon>
        <taxon>Malassezia</taxon>
    </lineage>
</organism>
<dbReference type="Proteomes" id="UP000008837">
    <property type="component" value="Unassembled WGS sequence"/>
</dbReference>
<comment type="caution">
    <text evidence="14">The sequence shown here is derived from an EMBL/GenBank/DDBJ whole genome shotgun (WGS) entry which is preliminary data.</text>
</comment>
<keyword evidence="5" id="KW-0210">Decarboxylase</keyword>
<dbReference type="AlphaFoldDB" id="A8PTD8"/>
<evidence type="ECO:0000256" key="4">
    <source>
        <dbReference type="ARBA" id="ARBA00022723"/>
    </source>
</evidence>
<dbReference type="InterPro" id="IPR047213">
    <property type="entry name" value="TPP_PYR_PDC_IPDC-like"/>
</dbReference>
<evidence type="ECO:0000256" key="5">
    <source>
        <dbReference type="ARBA" id="ARBA00022793"/>
    </source>
</evidence>
<dbReference type="Pfam" id="PF00205">
    <property type="entry name" value="TPP_enzyme_M"/>
    <property type="match status" value="1"/>
</dbReference>
<evidence type="ECO:0000256" key="6">
    <source>
        <dbReference type="ARBA" id="ARBA00022842"/>
    </source>
</evidence>
<dbReference type="InParanoid" id="A8PTD8"/>
<dbReference type="STRING" id="425265.A8PTD8"/>
<dbReference type="GO" id="GO:0000287">
    <property type="term" value="F:magnesium ion binding"/>
    <property type="evidence" value="ECO:0007669"/>
    <property type="project" value="InterPro"/>
</dbReference>
<dbReference type="Pfam" id="PF02775">
    <property type="entry name" value="TPP_enzyme_C"/>
    <property type="match status" value="1"/>
</dbReference>
<dbReference type="GeneID" id="5856939"/>
<reference evidence="14 15" key="1">
    <citation type="journal article" date="2007" name="Proc. Natl. Acad. Sci. U.S.A.">
        <title>Dandruff-associated Malassezia genomes reveal convergent and divergent virulence traits shared with plant and human fungal pathogens.</title>
        <authorList>
            <person name="Xu J."/>
            <person name="Saunders C.W."/>
            <person name="Hu P."/>
            <person name="Grant R.A."/>
            <person name="Boekhout T."/>
            <person name="Kuramae E.E."/>
            <person name="Kronstad J.W."/>
            <person name="Deangelis Y.M."/>
            <person name="Reeder N.L."/>
            <person name="Johnstone K.R."/>
            <person name="Leland M."/>
            <person name="Fieno A.M."/>
            <person name="Begley W.M."/>
            <person name="Sun Y."/>
            <person name="Lacey M.P."/>
            <person name="Chaudhary T."/>
            <person name="Keough T."/>
            <person name="Chu L."/>
            <person name="Sears R."/>
            <person name="Yuan B."/>
            <person name="Dawson T.L.Jr."/>
        </authorList>
    </citation>
    <scope>NUCLEOTIDE SEQUENCE [LARGE SCALE GENOMIC DNA]</scope>
    <source>
        <strain evidence="15">ATCC MYA-4612 / CBS 7966</strain>
    </source>
</reference>
<dbReference type="SUPFAM" id="SSF52467">
    <property type="entry name" value="DHS-like NAD/FAD-binding domain"/>
    <property type="match status" value="1"/>
</dbReference>
<evidence type="ECO:0000256" key="2">
    <source>
        <dbReference type="ARBA" id="ARBA00004173"/>
    </source>
</evidence>
<gene>
    <name evidence="14" type="ORF">MGL_0408</name>
</gene>
<dbReference type="FunFam" id="3.40.50.970:FF:000024">
    <property type="entry name" value="Pyruvate decarboxylase isozyme"/>
    <property type="match status" value="1"/>
</dbReference>